<comment type="caution">
    <text evidence="2">The sequence shown here is derived from an EMBL/GenBank/DDBJ whole genome shotgun (WGS) entry which is preliminary data.</text>
</comment>
<name>A0A6G3Y001_9ACTN</name>
<dbReference type="EC" id="3.5.1.4" evidence="2"/>
<dbReference type="PANTHER" id="PTHR42678">
    <property type="entry name" value="AMIDASE"/>
    <property type="match status" value="1"/>
</dbReference>
<dbReference type="Pfam" id="PF01425">
    <property type="entry name" value="Amidase"/>
    <property type="match status" value="1"/>
</dbReference>
<evidence type="ECO:0000313" key="2">
    <source>
        <dbReference type="EMBL" id="NEE23376.1"/>
    </source>
</evidence>
<dbReference type="EMBL" id="JAAGMN010010310">
    <property type="protein sequence ID" value="NEE23376.1"/>
    <property type="molecule type" value="Genomic_DNA"/>
</dbReference>
<gene>
    <name evidence="2" type="ORF">G3M58_95115</name>
</gene>
<dbReference type="SUPFAM" id="SSF75304">
    <property type="entry name" value="Amidase signature (AS) enzymes"/>
    <property type="match status" value="1"/>
</dbReference>
<accession>A0A6G3Y001</accession>
<dbReference type="PANTHER" id="PTHR42678:SF34">
    <property type="entry name" value="OS04G0183300 PROTEIN"/>
    <property type="match status" value="1"/>
</dbReference>
<feature type="non-terminal residue" evidence="2">
    <location>
        <position position="1"/>
    </location>
</feature>
<feature type="non-terminal residue" evidence="2">
    <location>
        <position position="87"/>
    </location>
</feature>
<dbReference type="InterPro" id="IPR036928">
    <property type="entry name" value="AS_sf"/>
</dbReference>
<dbReference type="Gene3D" id="3.90.1300.10">
    <property type="entry name" value="Amidase signature (AS) domain"/>
    <property type="match status" value="1"/>
</dbReference>
<reference evidence="2" key="1">
    <citation type="submission" date="2020-01" db="EMBL/GenBank/DDBJ databases">
        <title>Insect and environment-associated Actinomycetes.</title>
        <authorList>
            <person name="Currrie C."/>
            <person name="Chevrette M."/>
            <person name="Carlson C."/>
            <person name="Stubbendieck R."/>
            <person name="Wendt-Pienkowski E."/>
        </authorList>
    </citation>
    <scope>NUCLEOTIDE SEQUENCE</scope>
    <source>
        <strain evidence="2">SID7499</strain>
    </source>
</reference>
<feature type="domain" description="Amidase" evidence="1">
    <location>
        <begin position="2"/>
        <end position="69"/>
    </location>
</feature>
<dbReference type="AlphaFoldDB" id="A0A6G3Y001"/>
<evidence type="ECO:0000259" key="1">
    <source>
        <dbReference type="Pfam" id="PF01425"/>
    </source>
</evidence>
<protein>
    <submittedName>
        <fullName evidence="2">Amidase</fullName>
        <ecNumber evidence="2">3.5.1.4</ecNumber>
    </submittedName>
</protein>
<keyword evidence="2" id="KW-0378">Hydrolase</keyword>
<sequence length="87" mass="8386">SLAQVAIGTETDGSIVCPAGMNAVVGLKPSLGTVSQAGVVPISAEQDTAGPMARNVIDTALTLSVIGGAATTPDLAEAAARPGSLRG</sequence>
<proteinExistence type="predicted"/>
<dbReference type="GO" id="GO:0004040">
    <property type="term" value="F:amidase activity"/>
    <property type="evidence" value="ECO:0007669"/>
    <property type="project" value="UniProtKB-EC"/>
</dbReference>
<organism evidence="2">
    <name type="scientific">Streptomyces sp. SID7499</name>
    <dbReference type="NCBI Taxonomy" id="2706086"/>
    <lineage>
        <taxon>Bacteria</taxon>
        <taxon>Bacillati</taxon>
        <taxon>Actinomycetota</taxon>
        <taxon>Actinomycetes</taxon>
        <taxon>Kitasatosporales</taxon>
        <taxon>Streptomycetaceae</taxon>
        <taxon>Streptomyces</taxon>
    </lineage>
</organism>
<dbReference type="InterPro" id="IPR023631">
    <property type="entry name" value="Amidase_dom"/>
</dbReference>